<sequence length="313" mass="35293">MTFLGRSVSSVFLAVSCLALAFFSDGAAKQQAKPLRQCGTNSLDVLGGVYNDRYVVTTGGSHSADLKATLDKLLADEDEGESDSFSSVLMTFTADVGKTVEVEVHQVIHYSYTYGREYVFVIWRYKWGEFYLSEVGIKKAERGKIQVYPLEDYTVYNVNINLVQEHLEKKNGESKHFVYEYPGMKLILPTADGTCKNIILPLRYRNRTIAKSEKCKTDDMNVHKGTYDSVKGVVNDKMRSGIDSTFRDFHSFCKYEGGVLSREDFKCSCEYARARKDSGISHFMILGRLIEAEPSPSGQWDLTWLNTDISDLA</sequence>
<keyword evidence="3" id="KW-1185">Reference proteome</keyword>
<dbReference type="EMBL" id="JAUCMV010000002">
    <property type="protein sequence ID" value="KAK0416333.1"/>
    <property type="molecule type" value="Genomic_DNA"/>
</dbReference>
<name>A0AA39I1Z7_9BILA</name>
<organism evidence="2 3">
    <name type="scientific">Steinernema hermaphroditum</name>
    <dbReference type="NCBI Taxonomy" id="289476"/>
    <lineage>
        <taxon>Eukaryota</taxon>
        <taxon>Metazoa</taxon>
        <taxon>Ecdysozoa</taxon>
        <taxon>Nematoda</taxon>
        <taxon>Chromadorea</taxon>
        <taxon>Rhabditida</taxon>
        <taxon>Tylenchina</taxon>
        <taxon>Panagrolaimomorpha</taxon>
        <taxon>Strongyloidoidea</taxon>
        <taxon>Steinernematidae</taxon>
        <taxon>Steinernema</taxon>
    </lineage>
</organism>
<evidence type="ECO:0000313" key="3">
    <source>
        <dbReference type="Proteomes" id="UP001175271"/>
    </source>
</evidence>
<comment type="caution">
    <text evidence="2">The sequence shown here is derived from an EMBL/GenBank/DDBJ whole genome shotgun (WGS) entry which is preliminary data.</text>
</comment>
<dbReference type="PROSITE" id="PS51257">
    <property type="entry name" value="PROKAR_LIPOPROTEIN"/>
    <property type="match status" value="1"/>
</dbReference>
<feature type="signal peptide" evidence="1">
    <location>
        <begin position="1"/>
        <end position="28"/>
    </location>
</feature>
<evidence type="ECO:0000256" key="1">
    <source>
        <dbReference type="SAM" id="SignalP"/>
    </source>
</evidence>
<reference evidence="2" key="1">
    <citation type="submission" date="2023-06" db="EMBL/GenBank/DDBJ databases">
        <title>Genomic analysis of the entomopathogenic nematode Steinernema hermaphroditum.</title>
        <authorList>
            <person name="Schwarz E.M."/>
            <person name="Heppert J.K."/>
            <person name="Baniya A."/>
            <person name="Schwartz H.T."/>
            <person name="Tan C.-H."/>
            <person name="Antoshechkin I."/>
            <person name="Sternberg P.W."/>
            <person name="Goodrich-Blair H."/>
            <person name="Dillman A.R."/>
        </authorList>
    </citation>
    <scope>NUCLEOTIDE SEQUENCE</scope>
    <source>
        <strain evidence="2">PS9179</strain>
        <tissue evidence="2">Whole animal</tissue>
    </source>
</reference>
<dbReference type="AlphaFoldDB" id="A0AA39I1Z7"/>
<feature type="chain" id="PRO_5041209409" evidence="1">
    <location>
        <begin position="29"/>
        <end position="313"/>
    </location>
</feature>
<protein>
    <submittedName>
        <fullName evidence="2">Uncharacterized protein</fullName>
    </submittedName>
</protein>
<dbReference type="Proteomes" id="UP001175271">
    <property type="component" value="Unassembled WGS sequence"/>
</dbReference>
<evidence type="ECO:0000313" key="2">
    <source>
        <dbReference type="EMBL" id="KAK0416333.1"/>
    </source>
</evidence>
<gene>
    <name evidence="2" type="ORF">QR680_012423</name>
</gene>
<proteinExistence type="predicted"/>
<keyword evidence="1" id="KW-0732">Signal</keyword>
<accession>A0AA39I1Z7</accession>